<dbReference type="InterPro" id="IPR046960">
    <property type="entry name" value="PPR_At4g14850-like_plant"/>
</dbReference>
<keyword evidence="1" id="KW-0677">Repeat</keyword>
<dbReference type="OrthoDB" id="744580at2759"/>
<dbReference type="Proteomes" id="UP001085076">
    <property type="component" value="Miscellaneous, Linkage group lg01"/>
</dbReference>
<feature type="repeat" description="PPR" evidence="2">
    <location>
        <begin position="135"/>
        <end position="169"/>
    </location>
</feature>
<evidence type="ECO:0000259" key="3">
    <source>
        <dbReference type="Pfam" id="PF14432"/>
    </source>
</evidence>
<feature type="repeat" description="PPR" evidence="2">
    <location>
        <begin position="449"/>
        <end position="483"/>
    </location>
</feature>
<feature type="repeat" description="PPR" evidence="2">
    <location>
        <begin position="236"/>
        <end position="270"/>
    </location>
</feature>
<dbReference type="Pfam" id="PF13041">
    <property type="entry name" value="PPR_2"/>
    <property type="match status" value="3"/>
</dbReference>
<dbReference type="Pfam" id="PF14432">
    <property type="entry name" value="DYW_deaminase"/>
    <property type="match status" value="1"/>
</dbReference>
<keyword evidence="5" id="KW-1185">Reference proteome</keyword>
<dbReference type="FunFam" id="1.25.40.10:FF:000196">
    <property type="entry name" value="Pentatricopeptide repeat-containing protein At4g14850"/>
    <property type="match status" value="1"/>
</dbReference>
<dbReference type="GO" id="GO:0003723">
    <property type="term" value="F:RNA binding"/>
    <property type="evidence" value="ECO:0007669"/>
    <property type="project" value="InterPro"/>
</dbReference>
<dbReference type="Gene3D" id="1.25.40.10">
    <property type="entry name" value="Tetratricopeptide repeat domain"/>
    <property type="match status" value="4"/>
</dbReference>
<dbReference type="FunFam" id="1.25.40.10:FF:000227">
    <property type="entry name" value="Pentatricopeptide repeat-containing protein At3g13880"/>
    <property type="match status" value="1"/>
</dbReference>
<dbReference type="InterPro" id="IPR002885">
    <property type="entry name" value="PPR_rpt"/>
</dbReference>
<dbReference type="AlphaFoldDB" id="A0A9D5HUC0"/>
<dbReference type="InterPro" id="IPR046848">
    <property type="entry name" value="E_motif"/>
</dbReference>
<accession>A0A9D5HUC0</accession>
<sequence length="988" mass="110200">MASLPSIAINGTLHRLEPDLRKLSPSSLPAEKSFSYQRSTTAPDSVYEASHPLTIQEALSFLREGPRVEPGFYVPILQQCIENGSVTETECIHGHIIKTGVHEEVFISTSLVNVYMKCGAVDHALKLFGKIPQRNVVTWTALITGYVHNRQPEDAMMVFVQLLESGFHPTNYTLGAVLSACSASYRVEFGEQVHGYIIKSGFESDTSIGNSLCSLYAKCASLESSVKAFGRIPDKNVISWTTVISACGDNGDADLGLRLFVDMISEHMLPNEFTLTSAMSLCCSAHAFDLGKQVHSLCVKFGCDSSLPVKNSIMYLYLKRGEIDEARRLFDSMENVRLITWNAMIAGHAQMMDMAIDDVTAHKSGTEALKMFHRLHQSGMKPDLFSFSSILTVCSALVSSEQGEQVHAQVIKSGFLADVVVSSALVNMYNKCGSIDKASKAFVEMNTRTLISWTSMITAYSQHGRAKEAIQLFEQMRLAGVRPNHVTFVGVLSACAHAGMVNEAQHYFSMMKNEYGIKPVMDHYACMVDMFVRLGCLEGAFDFIKSMAFEPNEIIWSILIAGCRSHGNMEMAFYAAERLLELKPKATETYVLLLNMYVAAERWQDVSRVRKLMKDEKIGVVRDRSWVNIKERVYFFRANDRSHFQSDQMHELLEDLLERAKSLGYVPYKNAEDSDDEKEEKAASGSTLHHSERLAIAFGLLNMPEGAPVRVVKNITMCRDCHSSAKFFSILTGREIIVRDSKRLHKFKDGRCSCGDFELTSKPPPLHVFTFKATLLPTRCIGLIHRSQLSAMRFHPGLGSKARRLFISSSAKKKPLNEEIQVGKSESGFHFRSEDYGSKEETFFDSQAFLDSDCEDDFCSVNGDFTPSCGSPSNNQIGNAVTLNKAFIRDSIPDSKSEISPTNKKKKLADLLQDTFYHDQIVDEKPDSNKKQVDTLKSVNGTAFLSATNPGRAIDLKPLNAYPEDRKERKNTCFCLPSLVPMKGRGIR</sequence>
<name>A0A9D5HUC0_9LILI</name>
<dbReference type="FunFam" id="1.25.40.10:FF:001093">
    <property type="entry name" value="Pentatricopeptide repeat-containing protein At2g34400"/>
    <property type="match status" value="1"/>
</dbReference>
<dbReference type="GO" id="GO:0009451">
    <property type="term" value="P:RNA modification"/>
    <property type="evidence" value="ECO:0007669"/>
    <property type="project" value="InterPro"/>
</dbReference>
<dbReference type="NCBIfam" id="TIGR00756">
    <property type="entry name" value="PPR"/>
    <property type="match status" value="4"/>
</dbReference>
<reference evidence="4" key="2">
    <citation type="journal article" date="2022" name="Hortic Res">
        <title>The genome of Dioscorea zingiberensis sheds light on the biosynthesis, origin and evolution of the medicinally important diosgenin saponins.</title>
        <authorList>
            <person name="Li Y."/>
            <person name="Tan C."/>
            <person name="Li Z."/>
            <person name="Guo J."/>
            <person name="Li S."/>
            <person name="Chen X."/>
            <person name="Wang C."/>
            <person name="Dai X."/>
            <person name="Yang H."/>
            <person name="Song W."/>
            <person name="Hou L."/>
            <person name="Xu J."/>
            <person name="Tong Z."/>
            <person name="Xu A."/>
            <person name="Yuan X."/>
            <person name="Wang W."/>
            <person name="Yang Q."/>
            <person name="Chen L."/>
            <person name="Sun Z."/>
            <person name="Wang K."/>
            <person name="Pan B."/>
            <person name="Chen J."/>
            <person name="Bao Y."/>
            <person name="Liu F."/>
            <person name="Qi X."/>
            <person name="Gang D.R."/>
            <person name="Wen J."/>
            <person name="Li J."/>
        </authorList>
    </citation>
    <scope>NUCLEOTIDE SEQUENCE</scope>
    <source>
        <strain evidence="4">Dzin_1.0</strain>
    </source>
</reference>
<evidence type="ECO:0000313" key="5">
    <source>
        <dbReference type="Proteomes" id="UP001085076"/>
    </source>
</evidence>
<dbReference type="Pfam" id="PF20431">
    <property type="entry name" value="E_motif"/>
    <property type="match status" value="1"/>
</dbReference>
<reference evidence="4" key="1">
    <citation type="submission" date="2021-03" db="EMBL/GenBank/DDBJ databases">
        <authorList>
            <person name="Li Z."/>
            <person name="Yang C."/>
        </authorList>
    </citation>
    <scope>NUCLEOTIDE SEQUENCE</scope>
    <source>
        <strain evidence="4">Dzin_1.0</strain>
        <tissue evidence="4">Leaf</tissue>
    </source>
</reference>
<dbReference type="GO" id="GO:0008270">
    <property type="term" value="F:zinc ion binding"/>
    <property type="evidence" value="ECO:0007669"/>
    <property type="project" value="InterPro"/>
</dbReference>
<evidence type="ECO:0000256" key="2">
    <source>
        <dbReference type="PROSITE-ProRule" id="PRU00708"/>
    </source>
</evidence>
<protein>
    <recommendedName>
        <fullName evidence="3">DYW domain-containing protein</fullName>
    </recommendedName>
</protein>
<dbReference type="EMBL" id="JAGGNH010000001">
    <property type="protein sequence ID" value="KAJ0988876.1"/>
    <property type="molecule type" value="Genomic_DNA"/>
</dbReference>
<feature type="domain" description="DYW" evidence="3">
    <location>
        <begin position="666"/>
        <end position="757"/>
    </location>
</feature>
<dbReference type="PROSITE" id="PS51375">
    <property type="entry name" value="PPR"/>
    <property type="match status" value="3"/>
</dbReference>
<dbReference type="SUPFAM" id="SSF48452">
    <property type="entry name" value="TPR-like"/>
    <property type="match status" value="1"/>
</dbReference>
<dbReference type="InterPro" id="IPR032867">
    <property type="entry name" value="DYW_dom"/>
</dbReference>
<evidence type="ECO:0000256" key="1">
    <source>
        <dbReference type="ARBA" id="ARBA00022737"/>
    </source>
</evidence>
<organism evidence="4 5">
    <name type="scientific">Dioscorea zingiberensis</name>
    <dbReference type="NCBI Taxonomy" id="325984"/>
    <lineage>
        <taxon>Eukaryota</taxon>
        <taxon>Viridiplantae</taxon>
        <taxon>Streptophyta</taxon>
        <taxon>Embryophyta</taxon>
        <taxon>Tracheophyta</taxon>
        <taxon>Spermatophyta</taxon>
        <taxon>Magnoliopsida</taxon>
        <taxon>Liliopsida</taxon>
        <taxon>Dioscoreales</taxon>
        <taxon>Dioscoreaceae</taxon>
        <taxon>Dioscorea</taxon>
    </lineage>
</organism>
<proteinExistence type="predicted"/>
<evidence type="ECO:0000313" key="4">
    <source>
        <dbReference type="EMBL" id="KAJ0988876.1"/>
    </source>
</evidence>
<gene>
    <name evidence="4" type="ORF">J5N97_007232</name>
</gene>
<comment type="caution">
    <text evidence="4">The sequence shown here is derived from an EMBL/GenBank/DDBJ whole genome shotgun (WGS) entry which is preliminary data.</text>
</comment>
<dbReference type="InterPro" id="IPR011990">
    <property type="entry name" value="TPR-like_helical_dom_sf"/>
</dbReference>
<dbReference type="PANTHER" id="PTHR47926:SF480">
    <property type="entry name" value="TETRATRICOPEPTIDE REPEAT-LIKE SUPERFAMILY PROTEIN ISOFORM 1"/>
    <property type="match status" value="1"/>
</dbReference>
<dbReference type="PANTHER" id="PTHR47926">
    <property type="entry name" value="PENTATRICOPEPTIDE REPEAT-CONTAINING PROTEIN"/>
    <property type="match status" value="1"/>
</dbReference>
<dbReference type="Pfam" id="PF01535">
    <property type="entry name" value="PPR"/>
    <property type="match status" value="3"/>
</dbReference>